<dbReference type="RefSeq" id="WP_184337727.1">
    <property type="nucleotide sequence ID" value="NZ_JACHIG010000001.1"/>
</dbReference>
<protein>
    <recommendedName>
        <fullName evidence="5">Oxidoreductase</fullName>
    </recommendedName>
</protein>
<organism evidence="3 4">
    <name type="scientific">Prosthecobacter vanneervenii</name>
    <dbReference type="NCBI Taxonomy" id="48466"/>
    <lineage>
        <taxon>Bacteria</taxon>
        <taxon>Pseudomonadati</taxon>
        <taxon>Verrucomicrobiota</taxon>
        <taxon>Verrucomicrobiia</taxon>
        <taxon>Verrucomicrobiales</taxon>
        <taxon>Verrucomicrobiaceae</taxon>
        <taxon>Prosthecobacter</taxon>
    </lineage>
</organism>
<dbReference type="SUPFAM" id="SSF55347">
    <property type="entry name" value="Glyceraldehyde-3-phosphate dehydrogenase-like, C-terminal domain"/>
    <property type="match status" value="1"/>
</dbReference>
<gene>
    <name evidence="3" type="ORF">HNQ65_000336</name>
</gene>
<name>A0A7W8DI96_9BACT</name>
<comment type="caution">
    <text evidence="3">The sequence shown here is derived from an EMBL/GenBank/DDBJ whole genome shotgun (WGS) entry which is preliminary data.</text>
</comment>
<evidence type="ECO:0000313" key="3">
    <source>
        <dbReference type="EMBL" id="MBB5030782.1"/>
    </source>
</evidence>
<dbReference type="GO" id="GO:0000166">
    <property type="term" value="F:nucleotide binding"/>
    <property type="evidence" value="ECO:0007669"/>
    <property type="project" value="InterPro"/>
</dbReference>
<proteinExistence type="predicted"/>
<dbReference type="InterPro" id="IPR036291">
    <property type="entry name" value="NAD(P)-bd_dom_sf"/>
</dbReference>
<dbReference type="Gene3D" id="3.40.50.720">
    <property type="entry name" value="NAD(P)-binding Rossmann-like Domain"/>
    <property type="match status" value="1"/>
</dbReference>
<dbReference type="EMBL" id="JACHIG010000001">
    <property type="protein sequence ID" value="MBB5030782.1"/>
    <property type="molecule type" value="Genomic_DNA"/>
</dbReference>
<dbReference type="SUPFAM" id="SSF51735">
    <property type="entry name" value="NAD(P)-binding Rossmann-fold domains"/>
    <property type="match status" value="1"/>
</dbReference>
<dbReference type="InterPro" id="IPR043906">
    <property type="entry name" value="Gfo/Idh/MocA_OxRdtase_bact_C"/>
</dbReference>
<dbReference type="Pfam" id="PF19051">
    <property type="entry name" value="GFO_IDH_MocA_C2"/>
    <property type="match status" value="1"/>
</dbReference>
<dbReference type="Gene3D" id="3.30.360.10">
    <property type="entry name" value="Dihydrodipicolinate Reductase, domain 2"/>
    <property type="match status" value="1"/>
</dbReference>
<evidence type="ECO:0008006" key="5">
    <source>
        <dbReference type="Google" id="ProtNLM"/>
    </source>
</evidence>
<dbReference type="Proteomes" id="UP000590740">
    <property type="component" value="Unassembled WGS sequence"/>
</dbReference>
<dbReference type="PANTHER" id="PTHR43818">
    <property type="entry name" value="BCDNA.GH03377"/>
    <property type="match status" value="1"/>
</dbReference>
<dbReference type="Pfam" id="PF01408">
    <property type="entry name" value="GFO_IDH_MocA"/>
    <property type="match status" value="1"/>
</dbReference>
<dbReference type="InterPro" id="IPR006311">
    <property type="entry name" value="TAT_signal"/>
</dbReference>
<dbReference type="PANTHER" id="PTHR43818:SF10">
    <property type="entry name" value="NADH-DEPENDENT DEHYDROGENASE-RELATED"/>
    <property type="match status" value="1"/>
</dbReference>
<keyword evidence="4" id="KW-1185">Reference proteome</keyword>
<dbReference type="AlphaFoldDB" id="A0A7W8DI96"/>
<dbReference type="InterPro" id="IPR050463">
    <property type="entry name" value="Gfo/Idh/MocA_oxidrdct_glycsds"/>
</dbReference>
<evidence type="ECO:0000259" key="2">
    <source>
        <dbReference type="Pfam" id="PF19051"/>
    </source>
</evidence>
<feature type="domain" description="Gfo/Idh/MocA-like oxidoreductase bacterial type C-terminal" evidence="2">
    <location>
        <begin position="235"/>
        <end position="331"/>
    </location>
</feature>
<sequence>MNARQPATSRRQFLARSATAAAAFGFPAIVSARSPNEKLNLVFIGVGGRGAANVKELTGVALYTPPRGKNAGKPDAGIQPPPAVEPRENVVALCDVNGENLDRAGAAFPKAQKFRDFRKLYDSVSAGEIDAVVISTTEHTHAYATLPALLMKKPVYCEKPLTHNVAEARFITEAAARAGVVTQMGTQIHGMPNYRRVVELIQSGAIGKVTEAHVCVSRAWGLQSKEEAEKNGDIVHVTERPAEAETPPPYLDWDLWIGPAPMRPYSSVYFPGPKWYRWWDFGNGTMSDLGSHWNDLPYWALKLDAPLSVEAFGPPPHPEIAPASMHAVYEYGPRGDMPACQLHWHQGADKPDVWKNDPIISKWSSGVLFVGDKGMLLSDYSKHLLLPEAAFKDFQAPKPFIADSPGQHAEFLAAIRNGTPTGSPFSYAGPLTEANHLGNVAHRAGGKIVWDAKAMRITNNEAANRFLSRVPRDGWKLG</sequence>
<dbReference type="PROSITE" id="PS51318">
    <property type="entry name" value="TAT"/>
    <property type="match status" value="1"/>
</dbReference>
<feature type="domain" description="Gfo/Idh/MocA-like oxidoreductase N-terminal" evidence="1">
    <location>
        <begin position="85"/>
        <end position="185"/>
    </location>
</feature>
<accession>A0A7W8DI96</accession>
<evidence type="ECO:0000259" key="1">
    <source>
        <dbReference type="Pfam" id="PF01408"/>
    </source>
</evidence>
<evidence type="ECO:0000313" key="4">
    <source>
        <dbReference type="Proteomes" id="UP000590740"/>
    </source>
</evidence>
<reference evidence="3 4" key="1">
    <citation type="submission" date="2020-08" db="EMBL/GenBank/DDBJ databases">
        <title>Genomic Encyclopedia of Type Strains, Phase IV (KMG-IV): sequencing the most valuable type-strain genomes for metagenomic binning, comparative biology and taxonomic classification.</title>
        <authorList>
            <person name="Goeker M."/>
        </authorList>
    </citation>
    <scope>NUCLEOTIDE SEQUENCE [LARGE SCALE GENOMIC DNA]</scope>
    <source>
        <strain evidence="3 4">DSM 12252</strain>
    </source>
</reference>
<dbReference type="InterPro" id="IPR000683">
    <property type="entry name" value="Gfo/Idh/MocA-like_OxRdtase_N"/>
</dbReference>